<organism evidence="1 2">
    <name type="scientific">Tautonia plasticadhaerens</name>
    <dbReference type="NCBI Taxonomy" id="2527974"/>
    <lineage>
        <taxon>Bacteria</taxon>
        <taxon>Pseudomonadati</taxon>
        <taxon>Planctomycetota</taxon>
        <taxon>Planctomycetia</taxon>
        <taxon>Isosphaerales</taxon>
        <taxon>Isosphaeraceae</taxon>
        <taxon>Tautonia</taxon>
    </lineage>
</organism>
<dbReference type="AlphaFoldDB" id="A0A518GX53"/>
<keyword evidence="2" id="KW-1185">Reference proteome</keyword>
<dbReference type="KEGG" id="tpla:ElP_10170"/>
<evidence type="ECO:0000313" key="2">
    <source>
        <dbReference type="Proteomes" id="UP000317835"/>
    </source>
</evidence>
<sequence length="46" mass="4781">MTRTPKVVDDSIRDGAPVVRGFLLPVGKASRWLRHGPSGGDPGGPA</sequence>
<evidence type="ECO:0000313" key="1">
    <source>
        <dbReference type="EMBL" id="QDV33175.1"/>
    </source>
</evidence>
<protein>
    <submittedName>
        <fullName evidence="1">Uncharacterized protein</fullName>
    </submittedName>
</protein>
<gene>
    <name evidence="1" type="ORF">ElP_10170</name>
</gene>
<reference evidence="1 2" key="1">
    <citation type="submission" date="2019-02" db="EMBL/GenBank/DDBJ databases">
        <title>Deep-cultivation of Planctomycetes and their phenomic and genomic characterization uncovers novel biology.</title>
        <authorList>
            <person name="Wiegand S."/>
            <person name="Jogler M."/>
            <person name="Boedeker C."/>
            <person name="Pinto D."/>
            <person name="Vollmers J."/>
            <person name="Rivas-Marin E."/>
            <person name="Kohn T."/>
            <person name="Peeters S.H."/>
            <person name="Heuer A."/>
            <person name="Rast P."/>
            <person name="Oberbeckmann S."/>
            <person name="Bunk B."/>
            <person name="Jeske O."/>
            <person name="Meyerdierks A."/>
            <person name="Storesund J.E."/>
            <person name="Kallscheuer N."/>
            <person name="Luecker S."/>
            <person name="Lage O.M."/>
            <person name="Pohl T."/>
            <person name="Merkel B.J."/>
            <person name="Hornburger P."/>
            <person name="Mueller R.-W."/>
            <person name="Bruemmer F."/>
            <person name="Labrenz M."/>
            <person name="Spormann A.M."/>
            <person name="Op den Camp H."/>
            <person name="Overmann J."/>
            <person name="Amann R."/>
            <person name="Jetten M.S.M."/>
            <person name="Mascher T."/>
            <person name="Medema M.H."/>
            <person name="Devos D.P."/>
            <person name="Kaster A.-K."/>
            <person name="Ovreas L."/>
            <person name="Rohde M."/>
            <person name="Galperin M.Y."/>
            <person name="Jogler C."/>
        </authorList>
    </citation>
    <scope>NUCLEOTIDE SEQUENCE [LARGE SCALE GENOMIC DNA]</scope>
    <source>
        <strain evidence="1 2">ElP</strain>
    </source>
</reference>
<dbReference type="EMBL" id="CP036426">
    <property type="protein sequence ID" value="QDV33175.1"/>
    <property type="molecule type" value="Genomic_DNA"/>
</dbReference>
<name>A0A518GX53_9BACT</name>
<dbReference type="Proteomes" id="UP000317835">
    <property type="component" value="Chromosome"/>
</dbReference>
<proteinExistence type="predicted"/>
<accession>A0A518GX53</accession>